<feature type="domain" description="Peptidase M14" evidence="14">
    <location>
        <begin position="141"/>
        <end position="466"/>
    </location>
</feature>
<dbReference type="PROSITE" id="PS00133">
    <property type="entry name" value="CARBOXYPEPT_ZN_2"/>
    <property type="match status" value="1"/>
</dbReference>
<evidence type="ECO:0000256" key="5">
    <source>
        <dbReference type="ARBA" id="ARBA00022723"/>
    </source>
</evidence>
<evidence type="ECO:0000256" key="1">
    <source>
        <dbReference type="ARBA" id="ARBA00001947"/>
    </source>
</evidence>
<dbReference type="Gene3D" id="3.40.630.10">
    <property type="entry name" value="Zn peptidases"/>
    <property type="match status" value="1"/>
</dbReference>
<dbReference type="EMBL" id="CAJFCV020000001">
    <property type="protein sequence ID" value="CAG9082406.1"/>
    <property type="molecule type" value="Genomic_DNA"/>
</dbReference>
<name>A0A7I8XAE6_BURXY</name>
<evidence type="ECO:0000256" key="4">
    <source>
        <dbReference type="ARBA" id="ARBA00022670"/>
    </source>
</evidence>
<comment type="similarity">
    <text evidence="2 12">Belongs to the peptidase M14 family.</text>
</comment>
<comment type="cofactor">
    <cofactor evidence="1">
        <name>Zn(2+)</name>
        <dbReference type="ChEBI" id="CHEBI:29105"/>
    </cofactor>
</comment>
<evidence type="ECO:0000256" key="8">
    <source>
        <dbReference type="ARBA" id="ARBA00022833"/>
    </source>
</evidence>
<sequence length="538" mass="60347">MLSNSGLQQILLVLCAAIFSVQGAIEESDGKYKVYRLSPTDEAHSTALNLLYNSGEFDFWKEPSAGNKSAEIMITPAQESQFKVFLDSTKIPFQVLVEDLNALIYEKEGPNNWRSRALRFLGHGKRDAIDGDHTFGLIMGEYYSYDEIVSYMRRIVEALGGKAKMISIGRTHEGREIYGIQFGRPADKSRTVTWIDAGIHAREWTAVHTGIYMLYVVANALLNGNQPVHQKISSYLQNNDLLIFPCVNPDGYEYTRTHPELAEVRFWRKNRSPEICGHLKSGEHRCCRGVDLNRNFDFHFSGPPFERFTGGASTYPCSEIFHGRNAFSEPESKAIRDAVLKLGPQRLVAFISLHAYSQLVIYPYSNDKTYFPPDIDELKSLAKRAVNAIGQKYGTNYQYGSGPEIIYAYTGGSADWAKETVGIKYTYTIELRPTYTSWNGFVLDKAQLIPTARETLDGMAVMLDAVDQRSPNPHATVAPAKVEFIPAGRSLVNTQSNPPATCQDRAPSCMSWIKERPTICVDARSAMVRECKRSCSLC</sequence>
<evidence type="ECO:0000256" key="13">
    <source>
        <dbReference type="SAM" id="SignalP"/>
    </source>
</evidence>
<evidence type="ECO:0000256" key="10">
    <source>
        <dbReference type="ARBA" id="ARBA00023157"/>
    </source>
</evidence>
<dbReference type="FunFam" id="3.30.70.340:FF:000002">
    <property type="entry name" value="Carboxypeptidase A"/>
    <property type="match status" value="1"/>
</dbReference>
<dbReference type="SUPFAM" id="SSF53187">
    <property type="entry name" value="Zn-dependent exopeptidases"/>
    <property type="match status" value="1"/>
</dbReference>
<dbReference type="EMBL" id="CAJFDI010000001">
    <property type="protein sequence ID" value="CAD5208666.1"/>
    <property type="molecule type" value="Genomic_DNA"/>
</dbReference>
<evidence type="ECO:0000256" key="3">
    <source>
        <dbReference type="ARBA" id="ARBA00022645"/>
    </source>
</evidence>
<evidence type="ECO:0000256" key="11">
    <source>
        <dbReference type="ARBA" id="ARBA00069039"/>
    </source>
</evidence>
<dbReference type="PANTHER" id="PTHR11705">
    <property type="entry name" value="PROTEASE FAMILY M14 CARBOXYPEPTIDASE A,B"/>
    <property type="match status" value="1"/>
</dbReference>
<dbReference type="Pfam" id="PF00246">
    <property type="entry name" value="Peptidase_M14"/>
    <property type="match status" value="1"/>
</dbReference>
<evidence type="ECO:0000259" key="14">
    <source>
        <dbReference type="PROSITE" id="PS52035"/>
    </source>
</evidence>
<keyword evidence="16" id="KW-1185">Reference proteome</keyword>
<dbReference type="InterPro" id="IPR036990">
    <property type="entry name" value="M14A-like_propep"/>
</dbReference>
<keyword evidence="4" id="KW-0645">Protease</keyword>
<dbReference type="GO" id="GO:0006508">
    <property type="term" value="P:proteolysis"/>
    <property type="evidence" value="ECO:0007669"/>
    <property type="project" value="UniProtKB-KW"/>
</dbReference>
<evidence type="ECO:0000256" key="6">
    <source>
        <dbReference type="ARBA" id="ARBA00022729"/>
    </source>
</evidence>
<evidence type="ECO:0000256" key="7">
    <source>
        <dbReference type="ARBA" id="ARBA00022801"/>
    </source>
</evidence>
<keyword evidence="10" id="KW-1015">Disulfide bond</keyword>
<dbReference type="Pfam" id="PF02244">
    <property type="entry name" value="Propep_M14"/>
    <property type="match status" value="1"/>
</dbReference>
<dbReference type="PANTHER" id="PTHR11705:SF131">
    <property type="entry name" value="SHKT DOMAIN-CONTAINING PROTEIN"/>
    <property type="match status" value="1"/>
</dbReference>
<dbReference type="SMR" id="A0A7I8XAE6"/>
<dbReference type="InterPro" id="IPR000834">
    <property type="entry name" value="Peptidase_M14"/>
</dbReference>
<dbReference type="FunFam" id="3.40.630.10:FF:000084">
    <property type="entry name" value="Carboxypeptidase B2"/>
    <property type="match status" value="1"/>
</dbReference>
<keyword evidence="3" id="KW-0121">Carboxypeptidase</keyword>
<gene>
    <name evidence="15" type="ORF">BXYJ_LOCUS902</name>
</gene>
<accession>A0A7I8XAE6</accession>
<keyword evidence="6 13" id="KW-0732">Signal</keyword>
<keyword evidence="8" id="KW-0862">Zinc</keyword>
<dbReference type="Proteomes" id="UP000659654">
    <property type="component" value="Unassembled WGS sequence"/>
</dbReference>
<keyword evidence="9" id="KW-0482">Metalloprotease</keyword>
<dbReference type="GO" id="GO:0008270">
    <property type="term" value="F:zinc ion binding"/>
    <property type="evidence" value="ECO:0007669"/>
    <property type="project" value="InterPro"/>
</dbReference>
<dbReference type="CDD" id="cd03860">
    <property type="entry name" value="M14_CP_A-B_like"/>
    <property type="match status" value="1"/>
</dbReference>
<dbReference type="OrthoDB" id="3626597at2759"/>
<feature type="signal peptide" evidence="13">
    <location>
        <begin position="1"/>
        <end position="23"/>
    </location>
</feature>
<protein>
    <recommendedName>
        <fullName evidence="11">Zinc carboxypeptidase A 1</fullName>
    </recommendedName>
</protein>
<dbReference type="SUPFAM" id="SSF54897">
    <property type="entry name" value="Protease propeptides/inhibitors"/>
    <property type="match status" value="1"/>
</dbReference>
<keyword evidence="5" id="KW-0479">Metal-binding</keyword>
<feature type="active site" description="Proton donor/acceptor" evidence="12">
    <location>
        <position position="430"/>
    </location>
</feature>
<evidence type="ECO:0000313" key="15">
    <source>
        <dbReference type="EMBL" id="CAD5208666.1"/>
    </source>
</evidence>
<dbReference type="GO" id="GO:0004181">
    <property type="term" value="F:metallocarboxypeptidase activity"/>
    <property type="evidence" value="ECO:0007669"/>
    <property type="project" value="InterPro"/>
</dbReference>
<evidence type="ECO:0000313" key="16">
    <source>
        <dbReference type="Proteomes" id="UP000659654"/>
    </source>
</evidence>
<dbReference type="Proteomes" id="UP000582659">
    <property type="component" value="Unassembled WGS sequence"/>
</dbReference>
<dbReference type="AlphaFoldDB" id="A0A7I8XAE6"/>
<evidence type="ECO:0000256" key="12">
    <source>
        <dbReference type="PROSITE-ProRule" id="PRU01379"/>
    </source>
</evidence>
<dbReference type="InterPro" id="IPR057247">
    <property type="entry name" value="CARBOXYPEPT_ZN_2"/>
</dbReference>
<evidence type="ECO:0000256" key="2">
    <source>
        <dbReference type="ARBA" id="ARBA00005988"/>
    </source>
</evidence>
<dbReference type="PRINTS" id="PR00765">
    <property type="entry name" value="CRBOXYPTASEA"/>
</dbReference>
<dbReference type="SMART" id="SM00631">
    <property type="entry name" value="Zn_pept"/>
    <property type="match status" value="1"/>
</dbReference>
<dbReference type="Gene3D" id="3.30.70.340">
    <property type="entry name" value="Metallocarboxypeptidase-like"/>
    <property type="match status" value="1"/>
</dbReference>
<comment type="caution">
    <text evidence="15">The sequence shown here is derived from an EMBL/GenBank/DDBJ whole genome shotgun (WGS) entry which is preliminary data.</text>
</comment>
<dbReference type="GO" id="GO:0005615">
    <property type="term" value="C:extracellular space"/>
    <property type="evidence" value="ECO:0007669"/>
    <property type="project" value="TreeGrafter"/>
</dbReference>
<dbReference type="InterPro" id="IPR003146">
    <property type="entry name" value="M14A_act_pep"/>
</dbReference>
<dbReference type="PROSITE" id="PS52035">
    <property type="entry name" value="PEPTIDASE_M14"/>
    <property type="match status" value="1"/>
</dbReference>
<evidence type="ECO:0000256" key="9">
    <source>
        <dbReference type="ARBA" id="ARBA00023049"/>
    </source>
</evidence>
<reference evidence="15" key="1">
    <citation type="submission" date="2020-09" db="EMBL/GenBank/DDBJ databases">
        <authorList>
            <person name="Kikuchi T."/>
        </authorList>
    </citation>
    <scope>NUCLEOTIDE SEQUENCE</scope>
    <source>
        <strain evidence="15">Ka4C1</strain>
    </source>
</reference>
<feature type="chain" id="PRO_5035412562" description="Zinc carboxypeptidase A 1" evidence="13">
    <location>
        <begin position="24"/>
        <end position="538"/>
    </location>
</feature>
<keyword evidence="7" id="KW-0378">Hydrolase</keyword>
<organism evidence="15 16">
    <name type="scientific">Bursaphelenchus xylophilus</name>
    <name type="common">Pinewood nematode worm</name>
    <name type="synonym">Aphelenchoides xylophilus</name>
    <dbReference type="NCBI Taxonomy" id="6326"/>
    <lineage>
        <taxon>Eukaryota</taxon>
        <taxon>Metazoa</taxon>
        <taxon>Ecdysozoa</taxon>
        <taxon>Nematoda</taxon>
        <taxon>Chromadorea</taxon>
        <taxon>Rhabditida</taxon>
        <taxon>Tylenchina</taxon>
        <taxon>Tylenchomorpha</taxon>
        <taxon>Aphelenchoidea</taxon>
        <taxon>Aphelenchoididae</taxon>
        <taxon>Bursaphelenchus</taxon>
    </lineage>
</organism>
<proteinExistence type="inferred from homology"/>